<dbReference type="CDD" id="cd11297">
    <property type="entry name" value="PIN_LabA-like_N_1"/>
    <property type="match status" value="1"/>
</dbReference>
<reference evidence="2 3" key="1">
    <citation type="submission" date="2020-08" db="EMBL/GenBank/DDBJ databases">
        <title>Genomic Encyclopedia of Type Strains, Phase IV (KMG-IV): sequencing the most valuable type-strain genomes for metagenomic binning, comparative biology and taxonomic classification.</title>
        <authorList>
            <person name="Goeker M."/>
        </authorList>
    </citation>
    <scope>NUCLEOTIDE SEQUENCE [LARGE SCALE GENOMIC DNA]</scope>
    <source>
        <strain evidence="2 3">DSM 102234</strain>
    </source>
</reference>
<dbReference type="InterPro" id="IPR021139">
    <property type="entry name" value="NYN"/>
</dbReference>
<accession>A0A7W6E9M1</accession>
<evidence type="ECO:0000313" key="2">
    <source>
        <dbReference type="EMBL" id="MBB3995966.1"/>
    </source>
</evidence>
<keyword evidence="3" id="KW-1185">Reference proteome</keyword>
<dbReference type="Pfam" id="PF01936">
    <property type="entry name" value="NYN"/>
    <property type="match status" value="1"/>
</dbReference>
<sequence length="225" mass="24526">MKQHVAVLVDGDNISGKHAAQILSIAAERGDTSICRVYTDAQRPSDWHGAIGYRMFHAGTGKNAADILLALDAMELAIVKNVSCFVIASSDGDFTHLAARLREYGAMVIGVGEAKATRAFRGCCNEFMELGISKPMHLVPKRSEAIAMLDQKIREMISVHSKKGAGMRMAELASKMGSEHGVKIGTYPEKNWRSYLLARPSLYDVGPRGPEAMVRFRQEGFAEAA</sequence>
<organism evidence="2 3">
    <name type="scientific">Sulfitobacter undariae</name>
    <dbReference type="NCBI Taxonomy" id="1563671"/>
    <lineage>
        <taxon>Bacteria</taxon>
        <taxon>Pseudomonadati</taxon>
        <taxon>Pseudomonadota</taxon>
        <taxon>Alphaproteobacteria</taxon>
        <taxon>Rhodobacterales</taxon>
        <taxon>Roseobacteraceae</taxon>
        <taxon>Sulfitobacter</taxon>
    </lineage>
</organism>
<dbReference type="GO" id="GO:0004540">
    <property type="term" value="F:RNA nuclease activity"/>
    <property type="evidence" value="ECO:0007669"/>
    <property type="project" value="InterPro"/>
</dbReference>
<dbReference type="PANTHER" id="PTHR35811:SF1">
    <property type="entry name" value="HTH OST-TYPE DOMAIN-CONTAINING PROTEIN"/>
    <property type="match status" value="1"/>
</dbReference>
<dbReference type="AlphaFoldDB" id="A0A7W6E9M1"/>
<dbReference type="EMBL" id="JACIEI010000023">
    <property type="protein sequence ID" value="MBB3995966.1"/>
    <property type="molecule type" value="Genomic_DNA"/>
</dbReference>
<dbReference type="Proteomes" id="UP000530268">
    <property type="component" value="Unassembled WGS sequence"/>
</dbReference>
<gene>
    <name evidence="2" type="ORF">GGR95_003632</name>
</gene>
<proteinExistence type="predicted"/>
<protein>
    <submittedName>
        <fullName evidence="2">Uncharacterized protein (TIGR00288 family)</fullName>
    </submittedName>
</protein>
<evidence type="ECO:0000259" key="1">
    <source>
        <dbReference type="Pfam" id="PF01936"/>
    </source>
</evidence>
<evidence type="ECO:0000313" key="3">
    <source>
        <dbReference type="Proteomes" id="UP000530268"/>
    </source>
</evidence>
<dbReference type="RefSeq" id="WP_184568221.1">
    <property type="nucleotide sequence ID" value="NZ_JACIEI010000023.1"/>
</dbReference>
<name>A0A7W6E9M1_9RHOB</name>
<dbReference type="Gene3D" id="3.40.50.1010">
    <property type="entry name" value="5'-nuclease"/>
    <property type="match status" value="1"/>
</dbReference>
<dbReference type="PANTHER" id="PTHR35811">
    <property type="entry name" value="SLR1870 PROTEIN"/>
    <property type="match status" value="1"/>
</dbReference>
<feature type="domain" description="NYN" evidence="1">
    <location>
        <begin position="5"/>
        <end position="130"/>
    </location>
</feature>
<comment type="caution">
    <text evidence="2">The sequence shown here is derived from an EMBL/GenBank/DDBJ whole genome shotgun (WGS) entry which is preliminary data.</text>
</comment>